<evidence type="ECO:0000256" key="2">
    <source>
        <dbReference type="ARBA" id="ARBA00022679"/>
    </source>
</evidence>
<organism evidence="5 6">
    <name type="scientific">Desulfatibacillum alkenivorans DSM 16219</name>
    <dbReference type="NCBI Taxonomy" id="1121393"/>
    <lineage>
        <taxon>Bacteria</taxon>
        <taxon>Pseudomonadati</taxon>
        <taxon>Thermodesulfobacteriota</taxon>
        <taxon>Desulfobacteria</taxon>
        <taxon>Desulfobacterales</taxon>
        <taxon>Desulfatibacillaceae</taxon>
        <taxon>Desulfatibacillum</taxon>
    </lineage>
</organism>
<evidence type="ECO:0000313" key="5">
    <source>
        <dbReference type="EMBL" id="SHJ20552.1"/>
    </source>
</evidence>
<proteinExistence type="predicted"/>
<dbReference type="InterPro" id="IPR000241">
    <property type="entry name" value="RlmKL-like_Mtase"/>
</dbReference>
<dbReference type="InterPro" id="IPR029063">
    <property type="entry name" value="SAM-dependent_MTases_sf"/>
</dbReference>
<name>A0A1M6HEC2_9BACT</name>
<dbReference type="CDD" id="cd11715">
    <property type="entry name" value="THUMP_AdoMetMT"/>
    <property type="match status" value="1"/>
</dbReference>
<dbReference type="PANTHER" id="PTHR47313">
    <property type="entry name" value="RIBOSOMAL RNA LARGE SUBUNIT METHYLTRANSFERASE K/L"/>
    <property type="match status" value="1"/>
</dbReference>
<dbReference type="GO" id="GO:0070043">
    <property type="term" value="F:rRNA (guanine-N7-)-methyltransferase activity"/>
    <property type="evidence" value="ECO:0007669"/>
    <property type="project" value="TreeGrafter"/>
</dbReference>
<dbReference type="PROSITE" id="PS51165">
    <property type="entry name" value="THUMP"/>
    <property type="match status" value="1"/>
</dbReference>
<dbReference type="Gene3D" id="3.40.50.150">
    <property type="entry name" value="Vaccinia Virus protein VP39"/>
    <property type="match status" value="1"/>
</dbReference>
<gene>
    <name evidence="5" type="ORF">SAMN02745216_01203</name>
</gene>
<evidence type="ECO:0000256" key="1">
    <source>
        <dbReference type="ARBA" id="ARBA00022603"/>
    </source>
</evidence>
<dbReference type="Gene3D" id="3.30.2130.30">
    <property type="match status" value="1"/>
</dbReference>
<dbReference type="Proteomes" id="UP000183994">
    <property type="component" value="Unassembled WGS sequence"/>
</dbReference>
<dbReference type="RefSeq" id="WP_073473963.1">
    <property type="nucleotide sequence ID" value="NZ_FQZU01000005.1"/>
</dbReference>
<dbReference type="OrthoDB" id="9809404at2"/>
<keyword evidence="3" id="KW-0694">RNA-binding</keyword>
<feature type="domain" description="THUMP" evidence="4">
    <location>
        <begin position="56"/>
        <end position="166"/>
    </location>
</feature>
<keyword evidence="2" id="KW-0808">Transferase</keyword>
<evidence type="ECO:0000259" key="4">
    <source>
        <dbReference type="PROSITE" id="PS51165"/>
    </source>
</evidence>
<evidence type="ECO:0000256" key="3">
    <source>
        <dbReference type="PROSITE-ProRule" id="PRU00529"/>
    </source>
</evidence>
<dbReference type="AlphaFoldDB" id="A0A1M6HEC2"/>
<accession>A0A1M6HEC2</accession>
<dbReference type="SUPFAM" id="SSF53335">
    <property type="entry name" value="S-adenosyl-L-methionine-dependent methyltransferases"/>
    <property type="match status" value="1"/>
</dbReference>
<dbReference type="GO" id="GO:0008990">
    <property type="term" value="F:rRNA (guanine-N2-)-methyltransferase activity"/>
    <property type="evidence" value="ECO:0007669"/>
    <property type="project" value="TreeGrafter"/>
</dbReference>
<dbReference type="EMBL" id="FQZU01000005">
    <property type="protein sequence ID" value="SHJ20552.1"/>
    <property type="molecule type" value="Genomic_DNA"/>
</dbReference>
<reference evidence="6" key="1">
    <citation type="submission" date="2016-11" db="EMBL/GenBank/DDBJ databases">
        <authorList>
            <person name="Varghese N."/>
            <person name="Submissions S."/>
        </authorList>
    </citation>
    <scope>NUCLEOTIDE SEQUENCE [LARGE SCALE GENOMIC DNA]</scope>
    <source>
        <strain evidence="6">DSM 16219</strain>
    </source>
</reference>
<dbReference type="Pfam" id="PF01170">
    <property type="entry name" value="UPF0020"/>
    <property type="match status" value="1"/>
</dbReference>
<keyword evidence="6" id="KW-1185">Reference proteome</keyword>
<dbReference type="GO" id="GO:0003723">
    <property type="term" value="F:RNA binding"/>
    <property type="evidence" value="ECO:0007669"/>
    <property type="project" value="UniProtKB-UniRule"/>
</dbReference>
<protein>
    <submittedName>
        <fullName evidence="5">Putative N6-adenine-specific DNA methylase</fullName>
    </submittedName>
</protein>
<dbReference type="InterPro" id="IPR002052">
    <property type="entry name" value="DNA_methylase_N6_adenine_CS"/>
</dbReference>
<dbReference type="Pfam" id="PF22020">
    <property type="entry name" value="RlmL_1st"/>
    <property type="match status" value="1"/>
</dbReference>
<dbReference type="InterPro" id="IPR054170">
    <property type="entry name" value="RlmL_1st"/>
</dbReference>
<dbReference type="STRING" id="1121393.SAMN02745216_01203"/>
<dbReference type="InterPro" id="IPR004114">
    <property type="entry name" value="THUMP_dom"/>
</dbReference>
<dbReference type="Pfam" id="PF02926">
    <property type="entry name" value="THUMP"/>
    <property type="match status" value="1"/>
</dbReference>
<keyword evidence="1 5" id="KW-0489">Methyltransferase</keyword>
<dbReference type="PROSITE" id="PS00092">
    <property type="entry name" value="N6_MTASE"/>
    <property type="match status" value="1"/>
</dbReference>
<evidence type="ECO:0000313" key="6">
    <source>
        <dbReference type="Proteomes" id="UP000183994"/>
    </source>
</evidence>
<sequence length="392" mass="43626">MLKKRVKRQVIAREHTFFIPASLGLEKICAKQVRSLGLGATPSGEGGVTFQGKLTDMYKACLHLSLANRVLMRIHEFRATHFAELEKAVEGIPWELYLPASCPLNIRVTARKSKLYHSQAIAERVKKAILQQLEKYGERVDGGDESVPQEIFVRAVSDKFTLSIDACGELMHKRGFKESEGRAPIRETLAAAILEFAGYDGGQPLMDPMCGSGAFSTEAALIAANIPPGWNRDFAFFSWPAFKKQQWLYLRSQAEKQFKNITQPLVFASDIDEEACALLLETLERQGLDKIVKVSNEDILRLTPPQQVPNPGLIVVNPPYGLRLGTVPQAKELFASLCNRLAGQFPGWKLAVLVPHKDWTPLLPFSGKPFQKILHHGGLKIPLLIGKITDKH</sequence>
<dbReference type="PANTHER" id="PTHR47313:SF1">
    <property type="entry name" value="RIBOSOMAL RNA LARGE SUBUNIT METHYLTRANSFERASE K_L"/>
    <property type="match status" value="1"/>
</dbReference>